<name>A0A6G1G0W0_9PEZI</name>
<feature type="site" description="Important for catalytic activity" evidence="7">
    <location>
        <position position="233"/>
    </location>
</feature>
<dbReference type="GO" id="GO:0043103">
    <property type="term" value="P:hypoxanthine salvage"/>
    <property type="evidence" value="ECO:0007669"/>
    <property type="project" value="UniProtKB-UniRule"/>
</dbReference>
<dbReference type="CDD" id="cd01320">
    <property type="entry name" value="ADA"/>
    <property type="match status" value="1"/>
</dbReference>
<dbReference type="GO" id="GO:0005829">
    <property type="term" value="C:cytosol"/>
    <property type="evidence" value="ECO:0007669"/>
    <property type="project" value="TreeGrafter"/>
</dbReference>
<dbReference type="InterPro" id="IPR006650">
    <property type="entry name" value="A/AMP_deam_AS"/>
</dbReference>
<comment type="cofactor">
    <cofactor evidence="7">
        <name>Zn(2+)</name>
        <dbReference type="ChEBI" id="CHEBI:29105"/>
    </cofactor>
    <text evidence="7">Binds 1 zinc ion per subunit.</text>
</comment>
<dbReference type="InterPro" id="IPR028892">
    <property type="entry name" value="ADE"/>
</dbReference>
<keyword evidence="10" id="KW-1185">Reference proteome</keyword>
<evidence type="ECO:0000313" key="9">
    <source>
        <dbReference type="EMBL" id="KAF1811747.1"/>
    </source>
</evidence>
<dbReference type="GO" id="GO:0009168">
    <property type="term" value="P:purine ribonucleoside monophosphate biosynthetic process"/>
    <property type="evidence" value="ECO:0007669"/>
    <property type="project" value="InterPro"/>
</dbReference>
<keyword evidence="5 7" id="KW-0546">Nucleotide metabolism</keyword>
<dbReference type="SUPFAM" id="SSF51556">
    <property type="entry name" value="Metallo-dependent hydrolases"/>
    <property type="match status" value="1"/>
</dbReference>
<dbReference type="InterPro" id="IPR006330">
    <property type="entry name" value="Ado/ade_deaminase"/>
</dbReference>
<evidence type="ECO:0000256" key="6">
    <source>
        <dbReference type="ARBA" id="ARBA00023242"/>
    </source>
</evidence>
<proteinExistence type="inferred from homology"/>
<comment type="similarity">
    <text evidence="7">Belongs to the metallo-dependent hydrolases superfamily. Adenosine and AMP deaminases family. Adenine deaminase type 2 subfamily.</text>
</comment>
<evidence type="ECO:0000256" key="2">
    <source>
        <dbReference type="ARBA" id="ARBA00022723"/>
    </source>
</evidence>
<dbReference type="AlphaFoldDB" id="A0A6G1G0W0"/>
<dbReference type="FunFam" id="3.20.20.140:FF:000039">
    <property type="entry name" value="Adenine deaminase"/>
    <property type="match status" value="1"/>
</dbReference>
<evidence type="ECO:0000256" key="1">
    <source>
        <dbReference type="ARBA" id="ARBA00022490"/>
    </source>
</evidence>
<dbReference type="Pfam" id="PF00962">
    <property type="entry name" value="A_deaminase"/>
    <property type="match status" value="1"/>
</dbReference>
<keyword evidence="3 7" id="KW-0378">Hydrolase</keyword>
<reference evidence="11" key="2">
    <citation type="submission" date="2020-04" db="EMBL/GenBank/DDBJ databases">
        <authorList>
            <consortium name="NCBI Genome Project"/>
        </authorList>
    </citation>
    <scope>NUCLEOTIDE SEQUENCE</scope>
    <source>
        <strain evidence="11">CBS 781.70</strain>
    </source>
</reference>
<dbReference type="InterPro" id="IPR001365">
    <property type="entry name" value="A_deaminase_dom"/>
</dbReference>
<dbReference type="RefSeq" id="XP_033533378.1">
    <property type="nucleotide sequence ID" value="XM_033680732.1"/>
</dbReference>
<keyword evidence="1 7" id="KW-0963">Cytoplasm</keyword>
<feature type="binding site" evidence="7">
    <location>
        <position position="20"/>
    </location>
    <ligand>
        <name>Zn(2+)</name>
        <dbReference type="ChEBI" id="CHEBI:29105"/>
        <note>catalytic</note>
    </ligand>
</feature>
<keyword evidence="2 7" id="KW-0479">Metal-binding</keyword>
<accession>A0A6G1G0W0</accession>
<sequence>MCKSSEQHAFLAALPKVEHHIHLEGALSPELLFKLAEKNQIPLPTDDPSFASIESLKLRYTRFTCLDDFLNYYYICMNALITEDDFEMLAWDYFTRAKSDGVHHVEAFFDPQAHLSRGVAYATIVDGLNAARSRAESELGITSLLTSCYLRHLPVHESVATFKSPEVQEHYKNGSVIGVGLCSSENNPPTLWSEIFQEASSIGLKLTAHAGEEGPAEYLANALDHLGVTRIDHGIRLGLDHDPDLMKRVVDNNILLTVCPVSNVVLRCVPHISHVPIRKFIDAGVKFSVNSDDPAYFGAYILDCFCAVQETFDLSRKEWETITTNSIEHSWCSADRKSDLLDALSVVMNTHGARDITLN</sequence>
<dbReference type="PROSITE" id="PS00485">
    <property type="entry name" value="A_DEAMINASE"/>
    <property type="match status" value="1"/>
</dbReference>
<dbReference type="GO" id="GO:0005634">
    <property type="term" value="C:nucleus"/>
    <property type="evidence" value="ECO:0007669"/>
    <property type="project" value="UniProtKB-SubCell"/>
</dbReference>
<keyword evidence="6 7" id="KW-0539">Nucleus</keyword>
<feature type="active site" description="Proton donor" evidence="7">
    <location>
        <position position="212"/>
    </location>
</feature>
<feature type="domain" description="Adenosine deaminase" evidence="8">
    <location>
        <begin position="15"/>
        <end position="344"/>
    </location>
</feature>
<dbReference type="PANTHER" id="PTHR43114:SF6">
    <property type="entry name" value="ADENINE DEAMINASE"/>
    <property type="match status" value="1"/>
</dbReference>
<dbReference type="OrthoDB" id="272271at2759"/>
<gene>
    <name evidence="7" type="primary">AAH1</name>
    <name evidence="9 11" type="ORF">P152DRAFT_466985</name>
</gene>
<reference evidence="11" key="3">
    <citation type="submission" date="2025-04" db="UniProtKB">
        <authorList>
            <consortium name="RefSeq"/>
        </authorList>
    </citation>
    <scope>IDENTIFICATION</scope>
    <source>
        <strain evidence="11">CBS 781.70</strain>
    </source>
</reference>
<evidence type="ECO:0000256" key="3">
    <source>
        <dbReference type="ARBA" id="ARBA00022801"/>
    </source>
</evidence>
<dbReference type="HAMAP" id="MF_01962">
    <property type="entry name" value="Adenine_deaminase"/>
    <property type="match status" value="1"/>
</dbReference>
<dbReference type="GO" id="GO:0008270">
    <property type="term" value="F:zinc ion binding"/>
    <property type="evidence" value="ECO:0007669"/>
    <property type="project" value="UniProtKB-UniRule"/>
</dbReference>
<dbReference type="EMBL" id="ML975160">
    <property type="protein sequence ID" value="KAF1811747.1"/>
    <property type="molecule type" value="Genomic_DNA"/>
</dbReference>
<feature type="binding site" evidence="7">
    <location>
        <position position="292"/>
    </location>
    <ligand>
        <name>Zn(2+)</name>
        <dbReference type="ChEBI" id="CHEBI:29105"/>
        <note>catalytic</note>
    </ligand>
</feature>
<dbReference type="GO" id="GO:0009117">
    <property type="term" value="P:nucleotide metabolic process"/>
    <property type="evidence" value="ECO:0007669"/>
    <property type="project" value="UniProtKB-KW"/>
</dbReference>
<feature type="binding site" evidence="7">
    <location>
        <position position="293"/>
    </location>
    <ligand>
        <name>substrate</name>
    </ligand>
</feature>
<dbReference type="EC" id="3.5.4.2" evidence="7"/>
<organism evidence="9">
    <name type="scientific">Eremomyces bilateralis CBS 781.70</name>
    <dbReference type="NCBI Taxonomy" id="1392243"/>
    <lineage>
        <taxon>Eukaryota</taxon>
        <taxon>Fungi</taxon>
        <taxon>Dikarya</taxon>
        <taxon>Ascomycota</taxon>
        <taxon>Pezizomycotina</taxon>
        <taxon>Dothideomycetes</taxon>
        <taxon>Dothideomycetes incertae sedis</taxon>
        <taxon>Eremomycetales</taxon>
        <taxon>Eremomycetaceae</taxon>
        <taxon>Eremomyces</taxon>
    </lineage>
</organism>
<feature type="binding site" evidence="7">
    <location>
        <position position="22"/>
    </location>
    <ligand>
        <name>Zn(2+)</name>
        <dbReference type="ChEBI" id="CHEBI:29105"/>
        <note>catalytic</note>
    </ligand>
</feature>
<evidence type="ECO:0000256" key="4">
    <source>
        <dbReference type="ARBA" id="ARBA00022833"/>
    </source>
</evidence>
<dbReference type="GO" id="GO:0000034">
    <property type="term" value="F:adenine deaminase activity"/>
    <property type="evidence" value="ECO:0007669"/>
    <property type="project" value="UniProtKB-UniRule"/>
</dbReference>
<comment type="subcellular location">
    <subcellularLocation>
        <location evidence="7">Cytoplasm</location>
    </subcellularLocation>
    <subcellularLocation>
        <location evidence="7">Nucleus</location>
    </subcellularLocation>
</comment>
<keyword evidence="4 7" id="KW-0862">Zinc</keyword>
<evidence type="ECO:0000259" key="8">
    <source>
        <dbReference type="Pfam" id="PF00962"/>
    </source>
</evidence>
<comment type="function">
    <text evidence="7">Catalyzes the hydrolytic deamination of adenine to hypoxanthine. Plays an important role in the purine salvage pathway and in nitrogen catabolism.</text>
</comment>
<dbReference type="PANTHER" id="PTHR43114">
    <property type="entry name" value="ADENINE DEAMINASE"/>
    <property type="match status" value="1"/>
</dbReference>
<reference evidence="9 11" key="1">
    <citation type="submission" date="2020-01" db="EMBL/GenBank/DDBJ databases">
        <authorList>
            <consortium name="DOE Joint Genome Institute"/>
            <person name="Haridas S."/>
            <person name="Albert R."/>
            <person name="Binder M."/>
            <person name="Bloem J."/>
            <person name="Labutti K."/>
            <person name="Salamov A."/>
            <person name="Andreopoulos B."/>
            <person name="Baker S.E."/>
            <person name="Barry K."/>
            <person name="Bills G."/>
            <person name="Bluhm B.H."/>
            <person name="Cannon C."/>
            <person name="Castanera R."/>
            <person name="Culley D.E."/>
            <person name="Daum C."/>
            <person name="Ezra D."/>
            <person name="Gonzalez J.B."/>
            <person name="Henrissat B."/>
            <person name="Kuo A."/>
            <person name="Liang C."/>
            <person name="Lipzen A."/>
            <person name="Lutzoni F."/>
            <person name="Magnuson J."/>
            <person name="Mondo S."/>
            <person name="Nolan M."/>
            <person name="Ohm R."/>
            <person name="Pangilinan J."/>
            <person name="Park H.-J."/>
            <person name="Ramirez L."/>
            <person name="Alfaro M."/>
            <person name="Sun H."/>
            <person name="Tritt A."/>
            <person name="Yoshinaga Y."/>
            <person name="Zwiers L.-H."/>
            <person name="Turgeon B.G."/>
            <person name="Goodwin S.B."/>
            <person name="Spatafora J.W."/>
            <person name="Crous P.W."/>
            <person name="Grigoriev I.V."/>
        </authorList>
    </citation>
    <scope>NUCLEOTIDE SEQUENCE</scope>
    <source>
        <strain evidence="9 11">CBS 781.70</strain>
    </source>
</reference>
<dbReference type="InterPro" id="IPR032466">
    <property type="entry name" value="Metal_Hydrolase"/>
</dbReference>
<comment type="catalytic activity">
    <reaction evidence="7">
        <text>adenine + H2O + H(+) = hypoxanthine + NH4(+)</text>
        <dbReference type="Rhea" id="RHEA:23688"/>
        <dbReference type="ChEBI" id="CHEBI:15377"/>
        <dbReference type="ChEBI" id="CHEBI:15378"/>
        <dbReference type="ChEBI" id="CHEBI:16708"/>
        <dbReference type="ChEBI" id="CHEBI:17368"/>
        <dbReference type="ChEBI" id="CHEBI:28938"/>
        <dbReference type="EC" id="3.5.4.2"/>
    </reaction>
</comment>
<dbReference type="GO" id="GO:0006146">
    <property type="term" value="P:adenine catabolic process"/>
    <property type="evidence" value="ECO:0007669"/>
    <property type="project" value="UniProtKB-UniRule"/>
</dbReference>
<protein>
    <recommendedName>
        <fullName evidence="7">Adenine deaminase</fullName>
        <shortName evidence="7">ADE</shortName>
        <ecNumber evidence="7">3.5.4.2</ecNumber>
    </recommendedName>
    <alternativeName>
        <fullName evidence="7">Adenine aminohydrolase</fullName>
        <shortName evidence="7">AAH</shortName>
    </alternativeName>
</protein>
<dbReference type="Gene3D" id="3.20.20.140">
    <property type="entry name" value="Metal-dependent hydrolases"/>
    <property type="match status" value="1"/>
</dbReference>
<evidence type="ECO:0000256" key="7">
    <source>
        <dbReference type="HAMAP-Rule" id="MF_03145"/>
    </source>
</evidence>
<dbReference type="NCBIfam" id="TIGR01430">
    <property type="entry name" value="aden_deam"/>
    <property type="match status" value="1"/>
</dbReference>
<feature type="binding site" evidence="7">
    <location>
        <position position="209"/>
    </location>
    <ligand>
        <name>Zn(2+)</name>
        <dbReference type="ChEBI" id="CHEBI:29105"/>
        <note>catalytic</note>
    </ligand>
</feature>
<evidence type="ECO:0000313" key="11">
    <source>
        <dbReference type="RefSeq" id="XP_033533378.1"/>
    </source>
</evidence>
<evidence type="ECO:0000313" key="10">
    <source>
        <dbReference type="Proteomes" id="UP000504638"/>
    </source>
</evidence>
<dbReference type="Proteomes" id="UP000504638">
    <property type="component" value="Unplaced"/>
</dbReference>
<evidence type="ECO:0000256" key="5">
    <source>
        <dbReference type="ARBA" id="ARBA00023080"/>
    </source>
</evidence>